<accession>A0ABT0GTT3</accession>
<sequence length="83" mass="9170">MSDTPNRPAWQTILTSLVATALFVAIAYAVWTYANIGVRSWDITNGSLLTDLRFFVGLLAVFLVLTLLDRLVEFVKSKRGGGH</sequence>
<proteinExistence type="predicted"/>
<evidence type="ECO:0000313" key="3">
    <source>
        <dbReference type="Proteomes" id="UP001431221"/>
    </source>
</evidence>
<gene>
    <name evidence="2" type="ORF">M0H32_11855</name>
</gene>
<reference evidence="2" key="1">
    <citation type="submission" date="2022-04" db="EMBL/GenBank/DDBJ databases">
        <title>Roseibium sp. CAU 1639 isolated from mud.</title>
        <authorList>
            <person name="Kim W."/>
        </authorList>
    </citation>
    <scope>NUCLEOTIDE SEQUENCE</scope>
    <source>
        <strain evidence="2">CAU 1639</strain>
    </source>
</reference>
<keyword evidence="1" id="KW-0812">Transmembrane</keyword>
<dbReference type="RefSeq" id="WP_248154158.1">
    <property type="nucleotide sequence ID" value="NZ_JALNMJ010000007.1"/>
</dbReference>
<keyword evidence="1" id="KW-0472">Membrane</keyword>
<protein>
    <submittedName>
        <fullName evidence="2">Uncharacterized protein</fullName>
    </submittedName>
</protein>
<evidence type="ECO:0000256" key="1">
    <source>
        <dbReference type="SAM" id="Phobius"/>
    </source>
</evidence>
<name>A0ABT0GTT3_9HYPH</name>
<organism evidence="2 3">
    <name type="scientific">Roseibium sediminicola</name>
    <dbReference type="NCBI Taxonomy" id="2933272"/>
    <lineage>
        <taxon>Bacteria</taxon>
        <taxon>Pseudomonadati</taxon>
        <taxon>Pseudomonadota</taxon>
        <taxon>Alphaproteobacteria</taxon>
        <taxon>Hyphomicrobiales</taxon>
        <taxon>Stappiaceae</taxon>
        <taxon>Roseibium</taxon>
    </lineage>
</organism>
<keyword evidence="1" id="KW-1133">Transmembrane helix</keyword>
<feature type="transmembrane region" description="Helical" evidence="1">
    <location>
        <begin position="54"/>
        <end position="72"/>
    </location>
</feature>
<evidence type="ECO:0000313" key="2">
    <source>
        <dbReference type="EMBL" id="MCK7612859.1"/>
    </source>
</evidence>
<keyword evidence="3" id="KW-1185">Reference proteome</keyword>
<dbReference type="Proteomes" id="UP001431221">
    <property type="component" value="Unassembled WGS sequence"/>
</dbReference>
<comment type="caution">
    <text evidence="2">The sequence shown here is derived from an EMBL/GenBank/DDBJ whole genome shotgun (WGS) entry which is preliminary data.</text>
</comment>
<feature type="transmembrane region" description="Helical" evidence="1">
    <location>
        <begin position="12"/>
        <end position="34"/>
    </location>
</feature>
<dbReference type="EMBL" id="JALNMJ010000007">
    <property type="protein sequence ID" value="MCK7612859.1"/>
    <property type="molecule type" value="Genomic_DNA"/>
</dbReference>